<dbReference type="PANTHER" id="PTHR37305:SF1">
    <property type="entry name" value="MEMBRANE PROTEIN"/>
    <property type="match status" value="1"/>
</dbReference>
<reference evidence="2 3" key="1">
    <citation type="submission" date="2022-10" db="EMBL/GenBank/DDBJ databases">
        <title>Chitinophaga nivalis PC15 sp. nov., isolated from Pyeongchang county, South Korea.</title>
        <authorList>
            <person name="Trinh H.N."/>
        </authorList>
    </citation>
    <scope>NUCLEOTIDE SEQUENCE [LARGE SCALE GENOMIC DNA]</scope>
    <source>
        <strain evidence="2 3">PC14</strain>
    </source>
</reference>
<gene>
    <name evidence="2" type="ORF">OL497_24550</name>
</gene>
<keyword evidence="1" id="KW-0812">Transmembrane</keyword>
<keyword evidence="3" id="KW-1185">Reference proteome</keyword>
<dbReference type="Pfam" id="PF12730">
    <property type="entry name" value="ABC2_membrane_4"/>
    <property type="match status" value="1"/>
</dbReference>
<feature type="transmembrane region" description="Helical" evidence="1">
    <location>
        <begin position="111"/>
        <end position="138"/>
    </location>
</feature>
<organism evidence="2 3">
    <name type="scientific">Chitinophaga nivalis</name>
    <dbReference type="NCBI Taxonomy" id="2991709"/>
    <lineage>
        <taxon>Bacteria</taxon>
        <taxon>Pseudomonadati</taxon>
        <taxon>Bacteroidota</taxon>
        <taxon>Chitinophagia</taxon>
        <taxon>Chitinophagales</taxon>
        <taxon>Chitinophagaceae</taxon>
        <taxon>Chitinophaga</taxon>
    </lineage>
</organism>
<feature type="transmembrane region" description="Helical" evidence="1">
    <location>
        <begin position="150"/>
        <end position="170"/>
    </location>
</feature>
<keyword evidence="1" id="KW-1133">Transmembrane helix</keyword>
<dbReference type="RefSeq" id="WP_264733902.1">
    <property type="nucleotide sequence ID" value="NZ_JAPDNR010000001.1"/>
</dbReference>
<feature type="transmembrane region" description="Helical" evidence="1">
    <location>
        <begin position="61"/>
        <end position="84"/>
    </location>
</feature>
<comment type="caution">
    <text evidence="2">The sequence shown here is derived from an EMBL/GenBank/DDBJ whole genome shotgun (WGS) entry which is preliminary data.</text>
</comment>
<dbReference type="Proteomes" id="UP001207742">
    <property type="component" value="Unassembled WGS sequence"/>
</dbReference>
<evidence type="ECO:0000256" key="1">
    <source>
        <dbReference type="SAM" id="Phobius"/>
    </source>
</evidence>
<evidence type="ECO:0000313" key="2">
    <source>
        <dbReference type="EMBL" id="MCW3487092.1"/>
    </source>
</evidence>
<accession>A0ABT3ISZ2</accession>
<feature type="transmembrane region" description="Helical" evidence="1">
    <location>
        <begin position="232"/>
        <end position="251"/>
    </location>
</feature>
<sequence>MKQIIYAEWLKVKSYRTFWVMVSLALLVIPAGNYIVADKFSSGELNKVSKMLGNPFSFPEIWLTAASINSYISVLFGLLLIILVTNEYTYRTNRQNVIDGWDRKEFVYAKLCWLVGLSLAALAVASGSALVLGIVYGGRPFSLEGFSYMIYYWLQLLVMLTIALLISVWVKRAGLSIVLFLAYNMMLEQLLVMIVKFNFGNIGGLLPLQSGDELLPFPLVGKMIPGAVSYDAYVYVSAMLVYIGGGISLVFRKILKSDL</sequence>
<dbReference type="EMBL" id="JAPDNS010000002">
    <property type="protein sequence ID" value="MCW3487092.1"/>
    <property type="molecule type" value="Genomic_DNA"/>
</dbReference>
<dbReference type="PANTHER" id="PTHR37305">
    <property type="entry name" value="INTEGRAL MEMBRANE PROTEIN-RELATED"/>
    <property type="match status" value="1"/>
</dbReference>
<protein>
    <submittedName>
        <fullName evidence="2">ABC transporter permease</fullName>
    </submittedName>
</protein>
<keyword evidence="1" id="KW-0472">Membrane</keyword>
<feature type="transmembrane region" description="Helical" evidence="1">
    <location>
        <begin position="177"/>
        <end position="199"/>
    </location>
</feature>
<evidence type="ECO:0000313" key="3">
    <source>
        <dbReference type="Proteomes" id="UP001207742"/>
    </source>
</evidence>
<name>A0ABT3ISZ2_9BACT</name>
<proteinExistence type="predicted"/>